<accession>A0AAW9JT26</accession>
<dbReference type="EMBL" id="JAVBVO010000003">
    <property type="protein sequence ID" value="MDZ5758424.1"/>
    <property type="molecule type" value="Genomic_DNA"/>
</dbReference>
<comment type="caution">
    <text evidence="1">The sequence shown here is derived from an EMBL/GenBank/DDBJ whole genome shotgun (WGS) entry which is preliminary data.</text>
</comment>
<evidence type="ECO:0000313" key="2">
    <source>
        <dbReference type="Proteomes" id="UP001290462"/>
    </source>
</evidence>
<gene>
    <name evidence="1" type="ORF">RAK27_07080</name>
</gene>
<sequence length="83" mass="9898">MKIEENWADVFIYIIEFKPLSNFRELKKITRTIVIEEELSIEEVKELFLKKVSGIDTITFIDFLDDGWHLKKKSCSKEMLLTE</sequence>
<reference evidence="1" key="1">
    <citation type="submission" date="2023-08" db="EMBL/GenBank/DDBJ databases">
        <title>Genomic characterization of piscicolin 126 produced by Carnobacterium maltaromaticum CM22 strain isolated from salmon (Salmo salar).</title>
        <authorList>
            <person name="Gonzalez-Gragera E."/>
            <person name="Garcia-Lopez J.D."/>
            <person name="Teso-Perez C."/>
            <person name="Gimenez-Hernandez I."/>
            <person name="Peralta-Sanchez J.M."/>
            <person name="Valdivia E."/>
            <person name="Montalban-Lopez M."/>
            <person name="Martin-Platero A.M."/>
            <person name="Banos A."/>
            <person name="Martinez-Bueno M."/>
        </authorList>
    </citation>
    <scope>NUCLEOTIDE SEQUENCE</scope>
    <source>
        <strain evidence="1">CM22</strain>
    </source>
</reference>
<name>A0AAW9JT26_CARML</name>
<proteinExistence type="predicted"/>
<protein>
    <submittedName>
        <fullName evidence="1">Uncharacterized protein</fullName>
    </submittedName>
</protein>
<evidence type="ECO:0000313" key="1">
    <source>
        <dbReference type="EMBL" id="MDZ5758424.1"/>
    </source>
</evidence>
<organism evidence="1 2">
    <name type="scientific">Carnobacterium maltaromaticum</name>
    <name type="common">Carnobacterium piscicola</name>
    <dbReference type="NCBI Taxonomy" id="2751"/>
    <lineage>
        <taxon>Bacteria</taxon>
        <taxon>Bacillati</taxon>
        <taxon>Bacillota</taxon>
        <taxon>Bacilli</taxon>
        <taxon>Lactobacillales</taxon>
        <taxon>Carnobacteriaceae</taxon>
        <taxon>Carnobacterium</taxon>
    </lineage>
</organism>
<dbReference type="AlphaFoldDB" id="A0AAW9JT26"/>
<dbReference type="Proteomes" id="UP001290462">
    <property type="component" value="Unassembled WGS sequence"/>
</dbReference>
<dbReference type="RefSeq" id="WP_016356518.1">
    <property type="nucleotide sequence ID" value="NZ_BJOJ01000013.1"/>
</dbReference>